<name>A0A3N1NI37_9GAMM</name>
<dbReference type="Proteomes" id="UP000273643">
    <property type="component" value="Unassembled WGS sequence"/>
</dbReference>
<reference evidence="1 2" key="1">
    <citation type="submission" date="2018-11" db="EMBL/GenBank/DDBJ databases">
        <title>Genomic Encyclopedia of Type Strains, Phase IV (KMG-IV): sequencing the most valuable type-strain genomes for metagenomic binning, comparative biology and taxonomic classification.</title>
        <authorList>
            <person name="Goeker M."/>
        </authorList>
    </citation>
    <scope>NUCLEOTIDE SEQUENCE [LARGE SCALE GENOMIC DNA]</scope>
    <source>
        <strain evidence="1 2">DSM 16974</strain>
    </source>
</reference>
<dbReference type="InterPro" id="IPR045617">
    <property type="entry name" value="DUF6445"/>
</dbReference>
<protein>
    <submittedName>
        <fullName evidence="1">Uncharacterized protein</fullName>
    </submittedName>
</protein>
<comment type="caution">
    <text evidence="1">The sequence shown here is derived from an EMBL/GenBank/DDBJ whole genome shotgun (WGS) entry which is preliminary data.</text>
</comment>
<gene>
    <name evidence="1" type="ORF">EDC38_2575</name>
</gene>
<evidence type="ECO:0000313" key="1">
    <source>
        <dbReference type="EMBL" id="ROQ18352.1"/>
    </source>
</evidence>
<organism evidence="1 2">
    <name type="scientific">Marinimicrobium koreense</name>
    <dbReference type="NCBI Taxonomy" id="306545"/>
    <lineage>
        <taxon>Bacteria</taxon>
        <taxon>Pseudomonadati</taxon>
        <taxon>Pseudomonadota</taxon>
        <taxon>Gammaproteobacteria</taxon>
        <taxon>Cellvibrionales</taxon>
        <taxon>Cellvibrionaceae</taxon>
        <taxon>Marinimicrobium</taxon>
    </lineage>
</organism>
<evidence type="ECO:0000313" key="2">
    <source>
        <dbReference type="Proteomes" id="UP000273643"/>
    </source>
</evidence>
<sequence>MAVSPEPSVQFNPEARIRVDQVGAERQPVVCIDDFLLGAGALREDAVAKKGFDNNTGFYPGLRAAAPGSYYQALQNSLPGLIERVFGIHSGQIASVECSYSLVTTRPDDLHPVQRIPHFDSNRPTELAMIHFLCGPELGGTSFYRHRDTGFEYVDAGRRESFLGALEADAKAGRLPPPGYINGDTDQFKRIASYEAAFNRLLLYRCTSLHSGNIAAGFDFDTDPVKGRLSINTFLLNG</sequence>
<proteinExistence type="predicted"/>
<dbReference type="RefSeq" id="WP_123638992.1">
    <property type="nucleotide sequence ID" value="NZ_RJUK01000002.1"/>
</dbReference>
<accession>A0A3N1NI37</accession>
<dbReference type="Pfam" id="PF20043">
    <property type="entry name" value="DUF6445"/>
    <property type="match status" value="1"/>
</dbReference>
<keyword evidence="2" id="KW-1185">Reference proteome</keyword>
<dbReference type="AlphaFoldDB" id="A0A3N1NI37"/>
<dbReference type="EMBL" id="RJUK01000002">
    <property type="protein sequence ID" value="ROQ18352.1"/>
    <property type="molecule type" value="Genomic_DNA"/>
</dbReference>
<dbReference type="OrthoDB" id="4048724at2"/>